<dbReference type="EMBL" id="SLWL01000020">
    <property type="protein sequence ID" value="TCO08962.1"/>
    <property type="molecule type" value="Genomic_DNA"/>
</dbReference>
<reference evidence="2 3" key="1">
    <citation type="submission" date="2019-03" db="EMBL/GenBank/DDBJ databases">
        <title>Genomic Encyclopedia of Type Strains, Phase IV (KMG-IV): sequencing the most valuable type-strain genomes for metagenomic binning, comparative biology and taxonomic classification.</title>
        <authorList>
            <person name="Goeker M."/>
        </authorList>
    </citation>
    <scope>NUCLEOTIDE SEQUENCE [LARGE SCALE GENOMIC DNA]</scope>
    <source>
        <strain evidence="2 3">DSM 22958</strain>
    </source>
</reference>
<protein>
    <submittedName>
        <fullName evidence="2">TPR repeat protein</fullName>
    </submittedName>
</protein>
<gene>
    <name evidence="2" type="ORF">EV666_12033</name>
</gene>
<dbReference type="OrthoDB" id="5295703at2"/>
<dbReference type="InterPro" id="IPR050767">
    <property type="entry name" value="Sel1_AlgK"/>
</dbReference>
<comment type="caution">
    <text evidence="2">The sequence shown here is derived from an EMBL/GenBank/DDBJ whole genome shotgun (WGS) entry which is preliminary data.</text>
</comment>
<dbReference type="Pfam" id="PF08238">
    <property type="entry name" value="Sel1"/>
    <property type="match status" value="4"/>
</dbReference>
<accession>A0A4R2GJQ7</accession>
<feature type="region of interest" description="Disordered" evidence="1">
    <location>
        <begin position="56"/>
        <end position="76"/>
    </location>
</feature>
<dbReference type="AlphaFoldDB" id="A0A4R2GJQ7"/>
<dbReference type="InterPro" id="IPR011990">
    <property type="entry name" value="TPR-like_helical_dom_sf"/>
</dbReference>
<feature type="compositionally biased region" description="Low complexity" evidence="1">
    <location>
        <begin position="672"/>
        <end position="687"/>
    </location>
</feature>
<evidence type="ECO:0000313" key="3">
    <source>
        <dbReference type="Proteomes" id="UP000294881"/>
    </source>
</evidence>
<organism evidence="2 3">
    <name type="scientific">Camelimonas lactis</name>
    <dbReference type="NCBI Taxonomy" id="659006"/>
    <lineage>
        <taxon>Bacteria</taxon>
        <taxon>Pseudomonadati</taxon>
        <taxon>Pseudomonadota</taxon>
        <taxon>Alphaproteobacteria</taxon>
        <taxon>Hyphomicrobiales</taxon>
        <taxon>Chelatococcaceae</taxon>
        <taxon>Camelimonas</taxon>
    </lineage>
</organism>
<feature type="region of interest" description="Disordered" evidence="1">
    <location>
        <begin position="656"/>
        <end position="697"/>
    </location>
</feature>
<sequence>MTRTASPASTSRQGMRRIDATIGRINAAPHNQPVNDRIAARLARYADGAPADFACTPPAPAPKGRDQAAAVPLPGSDTDSLLRRIGEETARRIEASIAATLGEAIATLRGDIAAHAVDGGRFAMLDARLEALEAAGPGIARAITSAMDERLDVVDDHLADLTRTLTRHPAWDLENGLQQLDARLATLADAAGESALRQVSADAMRQIVDDALRNLPQPTLPDLEASVTQPVLAAIDAAVARFAATQKPEKEREEPRPVAAMPAVSDFSLAHAIRDDMAAAQAGHAQDIRSMATRLGALQDSVSALTEQLRAAREASERADMLAHANAMAVAGPRGDITTAPAEAPPAPASRPATFLPAEPSAAPVRQTPAGAPTPSEMKSRLIAAARRANATGRDTWRDGRPAERTPTPAIRRDRAMARWLRGKGLLWVAAVVIGAGSVPLLAPALRALPDAILPPSGETAGQPAARAPEKIGSHLTTSAHPASIVDDPAALYALGDRIAEGSATGSPKLAASLLEKAAERGQAPAQYRIARLYEKGAGVAKDARRARSWYARAAGQGNVRAMHNLAVMYADGSLGQADYGAAATWFRKAAERGLGDSQYNLGVLLARGLAGKADPAEAWMWFDIGARGGDQEAAARRNEIAASLTPEALQAAREAAAAWRSAPVDAQANDPPATAGAGTTAGAQPAKNAHPVQEPV</sequence>
<name>A0A4R2GJQ7_9HYPH</name>
<dbReference type="Gene3D" id="1.25.40.10">
    <property type="entry name" value="Tetratricopeptide repeat domain"/>
    <property type="match status" value="1"/>
</dbReference>
<dbReference type="PANTHER" id="PTHR11102:SF160">
    <property type="entry name" value="ERAD-ASSOCIATED E3 UBIQUITIN-PROTEIN LIGASE COMPONENT HRD3"/>
    <property type="match status" value="1"/>
</dbReference>
<evidence type="ECO:0000313" key="2">
    <source>
        <dbReference type="EMBL" id="TCO08962.1"/>
    </source>
</evidence>
<dbReference type="SMART" id="SM00671">
    <property type="entry name" value="SEL1"/>
    <property type="match status" value="4"/>
</dbReference>
<dbReference type="RefSeq" id="WP_132010486.1">
    <property type="nucleotide sequence ID" value="NZ_JBHUNN010000002.1"/>
</dbReference>
<dbReference type="InterPro" id="IPR006597">
    <property type="entry name" value="Sel1-like"/>
</dbReference>
<dbReference type="Proteomes" id="UP000294881">
    <property type="component" value="Unassembled WGS sequence"/>
</dbReference>
<dbReference type="PANTHER" id="PTHR11102">
    <property type="entry name" value="SEL-1-LIKE PROTEIN"/>
    <property type="match status" value="1"/>
</dbReference>
<proteinExistence type="predicted"/>
<dbReference type="SUPFAM" id="SSF81901">
    <property type="entry name" value="HCP-like"/>
    <property type="match status" value="1"/>
</dbReference>
<evidence type="ECO:0000256" key="1">
    <source>
        <dbReference type="SAM" id="MobiDB-lite"/>
    </source>
</evidence>
<keyword evidence="3" id="KW-1185">Reference proteome</keyword>
<feature type="region of interest" description="Disordered" evidence="1">
    <location>
        <begin position="335"/>
        <end position="377"/>
    </location>
</feature>